<reference evidence="2" key="1">
    <citation type="submission" date="2021-01" db="EMBL/GenBank/DDBJ databases">
        <title>Genome sequence of strain Noviherbaspirillum sp. DKR-6.</title>
        <authorList>
            <person name="Chaudhary D.K."/>
        </authorList>
    </citation>
    <scope>NUCLEOTIDE SEQUENCE</scope>
    <source>
        <strain evidence="2">DKR-6</strain>
    </source>
</reference>
<feature type="region of interest" description="Disordered" evidence="1">
    <location>
        <begin position="36"/>
        <end position="76"/>
    </location>
</feature>
<dbReference type="EMBL" id="JAEPBG010000004">
    <property type="protein sequence ID" value="MBK4735340.1"/>
    <property type="molecule type" value="Genomic_DNA"/>
</dbReference>
<dbReference type="Proteomes" id="UP000622890">
    <property type="component" value="Unassembled WGS sequence"/>
</dbReference>
<sequence>MFLKGIRISVASSLAYALGLSKMLIRGTTGPNCTQQLVGQHADVSSREAQQQVMSGKVKLPNRDRQSDSAKAFNLS</sequence>
<evidence type="ECO:0000256" key="1">
    <source>
        <dbReference type="SAM" id="MobiDB-lite"/>
    </source>
</evidence>
<protein>
    <submittedName>
        <fullName evidence="2">Uncharacterized protein</fullName>
    </submittedName>
</protein>
<name>A0A934W6N5_9BURK</name>
<evidence type="ECO:0000313" key="3">
    <source>
        <dbReference type="Proteomes" id="UP000622890"/>
    </source>
</evidence>
<accession>A0A934W6N5</accession>
<proteinExistence type="predicted"/>
<keyword evidence="3" id="KW-1185">Reference proteome</keyword>
<gene>
    <name evidence="2" type="ORF">JJB74_12015</name>
</gene>
<dbReference type="AlphaFoldDB" id="A0A934W6N5"/>
<organism evidence="2 3">
    <name type="scientific">Noviherbaspirillum pedocola</name>
    <dbReference type="NCBI Taxonomy" id="2801341"/>
    <lineage>
        <taxon>Bacteria</taxon>
        <taxon>Pseudomonadati</taxon>
        <taxon>Pseudomonadota</taxon>
        <taxon>Betaproteobacteria</taxon>
        <taxon>Burkholderiales</taxon>
        <taxon>Oxalobacteraceae</taxon>
        <taxon>Noviherbaspirillum</taxon>
    </lineage>
</organism>
<dbReference type="RefSeq" id="WP_200592108.1">
    <property type="nucleotide sequence ID" value="NZ_JAEPBG010000004.1"/>
</dbReference>
<evidence type="ECO:0000313" key="2">
    <source>
        <dbReference type="EMBL" id="MBK4735340.1"/>
    </source>
</evidence>
<comment type="caution">
    <text evidence="2">The sequence shown here is derived from an EMBL/GenBank/DDBJ whole genome shotgun (WGS) entry which is preliminary data.</text>
</comment>